<sequence>MKRADLILHPVRMRVILALNNQTLTPKQLAAELKDVAPATLYHHLNLLTEAGIIRIVEERLVRGTLHEKVYTLSEASELLSPDEIAHASKDELQQGFLAFVSKLIGDHARYLDLKEDSHYTDAGYHQNTVYMSAEEFVQFSREINAALLPWLKQEPAPGRSRYLLTTILLPELERERSENDENDPVSIS</sequence>
<reference evidence="3" key="1">
    <citation type="submission" date="2018-12" db="EMBL/GenBank/DDBJ databases">
        <title>Tengunoibacter tsumagoiensis gen. nov., sp. nov., Dictyobacter kobayashii sp. nov., D. alpinus sp. nov., and D. joshuensis sp. nov. and description of Dictyobacteraceae fam. nov. within the order Ktedonobacterales isolated from Tengu-no-mugimeshi.</title>
        <authorList>
            <person name="Wang C.M."/>
            <person name="Zheng Y."/>
            <person name="Sakai Y."/>
            <person name="Toyoda A."/>
            <person name="Minakuchi Y."/>
            <person name="Abe K."/>
            <person name="Yokota A."/>
            <person name="Yabe S."/>
        </authorList>
    </citation>
    <scope>NUCLEOTIDE SEQUENCE [LARGE SCALE GENOMIC DNA]</scope>
    <source>
        <strain evidence="3">Uno11</strain>
    </source>
</reference>
<feature type="domain" description="HTH arsR-type" evidence="1">
    <location>
        <begin position="6"/>
        <end position="88"/>
    </location>
</feature>
<dbReference type="RefSeq" id="WP_126549018.1">
    <property type="nucleotide sequence ID" value="NZ_BIFS01000001.1"/>
</dbReference>
<keyword evidence="3" id="KW-1185">Reference proteome</keyword>
<dbReference type="Proteomes" id="UP000287188">
    <property type="component" value="Unassembled WGS sequence"/>
</dbReference>
<evidence type="ECO:0000313" key="2">
    <source>
        <dbReference type="EMBL" id="GCE17313.1"/>
    </source>
</evidence>
<dbReference type="EMBL" id="BIFS01000001">
    <property type="protein sequence ID" value="GCE17313.1"/>
    <property type="molecule type" value="Genomic_DNA"/>
</dbReference>
<proteinExistence type="predicted"/>
<dbReference type="SMART" id="SM00418">
    <property type="entry name" value="HTH_ARSR"/>
    <property type="match status" value="1"/>
</dbReference>
<accession>A0A402ADZ4</accession>
<dbReference type="InterPro" id="IPR001845">
    <property type="entry name" value="HTH_ArsR_DNA-bd_dom"/>
</dbReference>
<name>A0A402ADZ4_9CHLR</name>
<dbReference type="GO" id="GO:0003700">
    <property type="term" value="F:DNA-binding transcription factor activity"/>
    <property type="evidence" value="ECO:0007669"/>
    <property type="project" value="InterPro"/>
</dbReference>
<dbReference type="CDD" id="cd00090">
    <property type="entry name" value="HTH_ARSR"/>
    <property type="match status" value="1"/>
</dbReference>
<protein>
    <submittedName>
        <fullName evidence="2">Transcriptional regulator</fullName>
    </submittedName>
</protein>
<gene>
    <name evidence="2" type="ORF">KDK_11130</name>
</gene>
<dbReference type="AlphaFoldDB" id="A0A402ADZ4"/>
<dbReference type="Gene3D" id="1.10.10.10">
    <property type="entry name" value="Winged helix-like DNA-binding domain superfamily/Winged helix DNA-binding domain"/>
    <property type="match status" value="1"/>
</dbReference>
<evidence type="ECO:0000259" key="1">
    <source>
        <dbReference type="SMART" id="SM00418"/>
    </source>
</evidence>
<dbReference type="OrthoDB" id="5949858at2"/>
<dbReference type="InterPro" id="IPR036388">
    <property type="entry name" value="WH-like_DNA-bd_sf"/>
</dbReference>
<dbReference type="InterPro" id="IPR011991">
    <property type="entry name" value="ArsR-like_HTH"/>
</dbReference>
<dbReference type="InterPro" id="IPR036390">
    <property type="entry name" value="WH_DNA-bd_sf"/>
</dbReference>
<dbReference type="SUPFAM" id="SSF46785">
    <property type="entry name" value="Winged helix' DNA-binding domain"/>
    <property type="match status" value="1"/>
</dbReference>
<dbReference type="Pfam" id="PF12840">
    <property type="entry name" value="HTH_20"/>
    <property type="match status" value="1"/>
</dbReference>
<organism evidence="2 3">
    <name type="scientific">Dictyobacter kobayashii</name>
    <dbReference type="NCBI Taxonomy" id="2014872"/>
    <lineage>
        <taxon>Bacteria</taxon>
        <taxon>Bacillati</taxon>
        <taxon>Chloroflexota</taxon>
        <taxon>Ktedonobacteria</taxon>
        <taxon>Ktedonobacterales</taxon>
        <taxon>Dictyobacteraceae</taxon>
        <taxon>Dictyobacter</taxon>
    </lineage>
</organism>
<comment type="caution">
    <text evidence="2">The sequence shown here is derived from an EMBL/GenBank/DDBJ whole genome shotgun (WGS) entry which is preliminary data.</text>
</comment>
<dbReference type="Gene3D" id="6.10.140.2180">
    <property type="match status" value="1"/>
</dbReference>
<evidence type="ECO:0000313" key="3">
    <source>
        <dbReference type="Proteomes" id="UP000287188"/>
    </source>
</evidence>